<feature type="compositionally biased region" description="Basic and acidic residues" evidence="1">
    <location>
        <begin position="334"/>
        <end position="346"/>
    </location>
</feature>
<dbReference type="InterPro" id="IPR000253">
    <property type="entry name" value="FHA_dom"/>
</dbReference>
<dbReference type="InterPro" id="IPR008984">
    <property type="entry name" value="SMAD_FHA_dom_sf"/>
</dbReference>
<dbReference type="SUPFAM" id="SSF49879">
    <property type="entry name" value="SMAD/FHA domain"/>
    <property type="match status" value="1"/>
</dbReference>
<dbReference type="RefSeq" id="XP_007330948.1">
    <property type="nucleotide sequence ID" value="XM_007330886.1"/>
</dbReference>
<feature type="region of interest" description="Disordered" evidence="1">
    <location>
        <begin position="163"/>
        <end position="209"/>
    </location>
</feature>
<dbReference type="OMA" id="GMHELVM"/>
<feature type="compositionally biased region" description="Acidic residues" evidence="1">
    <location>
        <begin position="278"/>
        <end position="289"/>
    </location>
</feature>
<sequence length="1072" mass="117403">MEFSQVGRYGTLSLMKRQEPDTAVTAFGIDTDEVTFGRDPKCSVRLYYSDINLVHCKIIFQERKAFLIVLGPAGLLVDGCRVYPNDSPRGKPTTIPLSNNSEIEIHGKRFRFSYPPKEIRATLFATPAPPNRKLRLSMIQSAQVFSPAPSKDPRENLRILRSPMKNTFQSPRKPSPFSQSPITSKMHDGGIEEQDEDEDEEEEENEDIVLVDGPHPRVVQEEKDLIILEEVDAPVPPATVQMQPPKTPQRRRSQSLHRAVLIRSTQRAIIEHERQQQQEEEEREEELEVADTITNADASTDESSVGTPQSFHDSPSSDEETDSDGGQVQEDTNQDQRKSLWRKSIEKIWPFKNSTTEDSEDNRDEEAEQEEESSGEETEDYERDEGQDEPEALTSLPQATPIRRPLGSFMTPQVGNKPGPFDRGETPDPSRGRLAGGPPVRYSLGGEARRVPFDSTWRVKDIVIPVKGEQEDSPLPIPDSAPNPNASPQRPVALGPPQASPTRFRPDVSAEERRAIQERRRSALREVDSGAYFTGIPGMSPSKASSFASPVKPGFNDSNNPFGPAVVSPSKRESMSPVKEVVSRLSSTDEEDENVDTRSLLERMKETVEGMKRRRSTLGTSLPSPVKPSLDSNPFENGGLDHFTLNSLEIHDNDDEDKENDRNAMDVDVPAVVLRSPSKELSPVLHLETSESSAIDDIAISPNITQDTTIMELPSQLEEARQSPGQESNQLQAPHTRSRSGTKSPQRTVEPGPVSQATAASEEPVEAPAPETDDVRGSTTTPGEEEEAPPAVVLPKPRAETRRVRKPTTPEFHRPRNSRQGADGGRKTPTADEGPATAPKRTSKRTAVKEENVDGPVVPAPPTRRGRPPATTKGATRQKSSDRVKRPTSRARSGAKTPVNNDNGDDDSDPLDSIITYEKTTIVEKPVVHTKSATIGGRKPGAGVKQEDSPDVLKASTRSKTTTTAAASKTPATATRGRGRPRKTPSTAPPALTQVINKENTPEAAGSSRTATTRDAATDEGVVVKVRTTARKTRTAIVKQETGLDSSSRGGGVAQTKTRGTRTTTRARTKTS</sequence>
<dbReference type="PROSITE" id="PS50006">
    <property type="entry name" value="FHA_DOMAIN"/>
    <property type="match status" value="1"/>
</dbReference>
<feature type="compositionally biased region" description="Basic and acidic residues" evidence="1">
    <location>
        <begin position="595"/>
        <end position="611"/>
    </location>
</feature>
<dbReference type="KEGG" id="abp:AGABI1DRAFT107483"/>
<feature type="compositionally biased region" description="Polar residues" evidence="1">
    <location>
        <begin position="723"/>
        <end position="747"/>
    </location>
</feature>
<dbReference type="Proteomes" id="UP000008493">
    <property type="component" value="Unassembled WGS sequence"/>
</dbReference>
<evidence type="ECO:0000256" key="1">
    <source>
        <dbReference type="SAM" id="MobiDB-lite"/>
    </source>
</evidence>
<dbReference type="Gene3D" id="2.60.200.20">
    <property type="match status" value="1"/>
</dbReference>
<feature type="compositionally biased region" description="Acidic residues" evidence="1">
    <location>
        <begin position="191"/>
        <end position="209"/>
    </location>
</feature>
<feature type="compositionally biased region" description="Low complexity" evidence="1">
    <location>
        <begin position="1003"/>
        <end position="1027"/>
    </location>
</feature>
<feature type="compositionally biased region" description="Low complexity" evidence="1">
    <location>
        <begin position="759"/>
        <end position="770"/>
    </location>
</feature>
<feature type="compositionally biased region" description="Polar residues" evidence="1">
    <location>
        <begin position="164"/>
        <end position="183"/>
    </location>
</feature>
<gene>
    <name evidence="3" type="ORF">AGABI1DRAFT_107483</name>
</gene>
<feature type="region of interest" description="Disordered" evidence="1">
    <location>
        <begin position="272"/>
        <end position="450"/>
    </location>
</feature>
<feature type="region of interest" description="Disordered" evidence="1">
    <location>
        <begin position="706"/>
        <end position="912"/>
    </location>
</feature>
<dbReference type="eggNOG" id="ENOG502SBGM">
    <property type="taxonomic scope" value="Eukaryota"/>
</dbReference>
<dbReference type="OrthoDB" id="6288785at2759"/>
<evidence type="ECO:0000313" key="3">
    <source>
        <dbReference type="EMBL" id="EKM78250.1"/>
    </source>
</evidence>
<proteinExistence type="predicted"/>
<feature type="region of interest" description="Disordered" evidence="1">
    <location>
        <begin position="681"/>
        <end position="700"/>
    </location>
</feature>
<protein>
    <recommendedName>
        <fullName evidence="2">FHA domain-containing protein</fullName>
    </recommendedName>
</protein>
<feature type="region of interest" description="Disordered" evidence="1">
    <location>
        <begin position="929"/>
        <end position="1072"/>
    </location>
</feature>
<feature type="region of interest" description="Disordered" evidence="1">
    <location>
        <begin position="236"/>
        <end position="257"/>
    </location>
</feature>
<feature type="region of interest" description="Disordered" evidence="1">
    <location>
        <begin position="464"/>
        <end position="638"/>
    </location>
</feature>
<dbReference type="Pfam" id="PF00498">
    <property type="entry name" value="FHA"/>
    <property type="match status" value="1"/>
</dbReference>
<feature type="compositionally biased region" description="Basic and acidic residues" evidence="1">
    <location>
        <begin position="504"/>
        <end position="528"/>
    </location>
</feature>
<feature type="compositionally biased region" description="Basic and acidic residues" evidence="1">
    <location>
        <begin position="420"/>
        <end position="431"/>
    </location>
</feature>
<reference evidence="4" key="1">
    <citation type="journal article" date="2012" name="Proc. Natl. Acad. Sci. U.S.A.">
        <title>Genome sequence of the button mushroom Agaricus bisporus reveals mechanisms governing adaptation to a humic-rich ecological niche.</title>
        <authorList>
            <person name="Morin E."/>
            <person name="Kohler A."/>
            <person name="Baker A.R."/>
            <person name="Foulongne-Oriol M."/>
            <person name="Lombard V."/>
            <person name="Nagy L.G."/>
            <person name="Ohm R.A."/>
            <person name="Patyshakuliyeva A."/>
            <person name="Brun A."/>
            <person name="Aerts A.L."/>
            <person name="Bailey A.M."/>
            <person name="Billette C."/>
            <person name="Coutinho P.M."/>
            <person name="Deakin G."/>
            <person name="Doddapaneni H."/>
            <person name="Floudas D."/>
            <person name="Grimwood J."/>
            <person name="Hilden K."/>
            <person name="Kuees U."/>
            <person name="LaButti K.M."/>
            <person name="Lapidus A."/>
            <person name="Lindquist E.A."/>
            <person name="Lucas S.M."/>
            <person name="Murat C."/>
            <person name="Riley R.W."/>
            <person name="Salamov A.A."/>
            <person name="Schmutz J."/>
            <person name="Subramanian V."/>
            <person name="Woesten H.A.B."/>
            <person name="Xu J."/>
            <person name="Eastwood D.C."/>
            <person name="Foster G.D."/>
            <person name="Sonnenberg A.S."/>
            <person name="Cullen D."/>
            <person name="de Vries R.P."/>
            <person name="Lundell T."/>
            <person name="Hibbett D.S."/>
            <person name="Henrissat B."/>
            <person name="Burton K.S."/>
            <person name="Kerrigan R.W."/>
            <person name="Challen M.P."/>
            <person name="Grigoriev I.V."/>
            <person name="Martin F."/>
        </authorList>
    </citation>
    <scope>NUCLEOTIDE SEQUENCE [LARGE SCALE GENOMIC DNA]</scope>
    <source>
        <strain evidence="4">JB137-S8 / ATCC MYA-4627 / FGSC 10392</strain>
    </source>
</reference>
<dbReference type="STRING" id="597362.K5XTA8"/>
<evidence type="ECO:0000313" key="4">
    <source>
        <dbReference type="Proteomes" id="UP000008493"/>
    </source>
</evidence>
<keyword evidence="4" id="KW-1185">Reference proteome</keyword>
<feature type="compositionally biased region" description="Acidic residues" evidence="1">
    <location>
        <begin position="357"/>
        <end position="391"/>
    </location>
</feature>
<dbReference type="GeneID" id="18822417"/>
<organism evidence="3 4">
    <name type="scientific">Agaricus bisporus var. burnettii (strain JB137-S8 / ATCC MYA-4627 / FGSC 10392)</name>
    <name type="common">White button mushroom</name>
    <dbReference type="NCBI Taxonomy" id="597362"/>
    <lineage>
        <taxon>Eukaryota</taxon>
        <taxon>Fungi</taxon>
        <taxon>Dikarya</taxon>
        <taxon>Basidiomycota</taxon>
        <taxon>Agaricomycotina</taxon>
        <taxon>Agaricomycetes</taxon>
        <taxon>Agaricomycetidae</taxon>
        <taxon>Agaricales</taxon>
        <taxon>Agaricineae</taxon>
        <taxon>Agaricaceae</taxon>
        <taxon>Agaricus</taxon>
    </lineage>
</organism>
<dbReference type="AlphaFoldDB" id="K5XTA8"/>
<name>K5XTA8_AGABU</name>
<dbReference type="HOGENOM" id="CLU_006497_0_0_1"/>
<accession>K5XTA8</accession>
<evidence type="ECO:0000259" key="2">
    <source>
        <dbReference type="PROSITE" id="PS50006"/>
    </source>
</evidence>
<dbReference type="InParanoid" id="K5XTA8"/>
<feature type="compositionally biased region" description="Polar residues" evidence="1">
    <location>
        <begin position="292"/>
        <end position="312"/>
    </location>
</feature>
<feature type="domain" description="FHA" evidence="2">
    <location>
        <begin position="34"/>
        <end position="82"/>
    </location>
</feature>
<feature type="compositionally biased region" description="Low complexity" evidence="1">
    <location>
        <begin position="954"/>
        <end position="975"/>
    </location>
</feature>
<dbReference type="EMBL" id="JH971392">
    <property type="protein sequence ID" value="EKM78250.1"/>
    <property type="molecule type" value="Genomic_DNA"/>
</dbReference>